<name>A0ABW3D2J7_9FLAO</name>
<proteinExistence type="predicted"/>
<organism evidence="1 2">
    <name type="scientific">Sungkyunkwania multivorans</name>
    <dbReference type="NCBI Taxonomy" id="1173618"/>
    <lineage>
        <taxon>Bacteria</taxon>
        <taxon>Pseudomonadati</taxon>
        <taxon>Bacteroidota</taxon>
        <taxon>Flavobacteriia</taxon>
        <taxon>Flavobacteriales</taxon>
        <taxon>Flavobacteriaceae</taxon>
        <taxon>Sungkyunkwania</taxon>
    </lineage>
</organism>
<protein>
    <submittedName>
        <fullName evidence="1">Ribosome hibernation-promoting factor, HPF/YfiA family</fullName>
    </submittedName>
</protein>
<gene>
    <name evidence="1" type="primary">hpf</name>
    <name evidence="1" type="ORF">ACFQ1M_16405</name>
</gene>
<accession>A0ABW3D2J7</accession>
<keyword evidence="2" id="KW-1185">Reference proteome</keyword>
<sequence>MNIQIQFVQIPRSETFETFIQKKLSLLAEKYDWLIKAQVNIKQENDPSPKGKICEIELSAPGPRIFSSSNEESFELAVTETIQDLERQLKKRKSKMKPHL</sequence>
<dbReference type="Gene3D" id="3.30.160.100">
    <property type="entry name" value="Ribosome hibernation promotion factor-like"/>
    <property type="match status" value="1"/>
</dbReference>
<dbReference type="EMBL" id="JBHTJH010000017">
    <property type="protein sequence ID" value="MFD0863799.1"/>
    <property type="molecule type" value="Genomic_DNA"/>
</dbReference>
<dbReference type="InterPro" id="IPR036567">
    <property type="entry name" value="RHF-like"/>
</dbReference>
<dbReference type="Pfam" id="PF02482">
    <property type="entry name" value="Ribosomal_S30AE"/>
    <property type="match status" value="1"/>
</dbReference>
<dbReference type="SUPFAM" id="SSF69754">
    <property type="entry name" value="Ribosome binding protein Y (YfiA homologue)"/>
    <property type="match status" value="1"/>
</dbReference>
<dbReference type="Proteomes" id="UP001596978">
    <property type="component" value="Unassembled WGS sequence"/>
</dbReference>
<dbReference type="InterPro" id="IPR003489">
    <property type="entry name" value="RHF/RaiA"/>
</dbReference>
<evidence type="ECO:0000313" key="1">
    <source>
        <dbReference type="EMBL" id="MFD0863799.1"/>
    </source>
</evidence>
<reference evidence="2" key="1">
    <citation type="journal article" date="2019" name="Int. J. Syst. Evol. Microbiol.">
        <title>The Global Catalogue of Microorganisms (GCM) 10K type strain sequencing project: providing services to taxonomists for standard genome sequencing and annotation.</title>
        <authorList>
            <consortium name="The Broad Institute Genomics Platform"/>
            <consortium name="The Broad Institute Genome Sequencing Center for Infectious Disease"/>
            <person name="Wu L."/>
            <person name="Ma J."/>
        </authorList>
    </citation>
    <scope>NUCLEOTIDE SEQUENCE [LARGE SCALE GENOMIC DNA]</scope>
    <source>
        <strain evidence="2">CCUG 62952</strain>
    </source>
</reference>
<dbReference type="CDD" id="cd00552">
    <property type="entry name" value="RaiA"/>
    <property type="match status" value="1"/>
</dbReference>
<dbReference type="NCBIfam" id="TIGR00741">
    <property type="entry name" value="yfiA"/>
    <property type="match status" value="1"/>
</dbReference>
<dbReference type="RefSeq" id="WP_386410211.1">
    <property type="nucleotide sequence ID" value="NZ_JBHTJH010000017.1"/>
</dbReference>
<comment type="caution">
    <text evidence="1">The sequence shown here is derived from an EMBL/GenBank/DDBJ whole genome shotgun (WGS) entry which is preliminary data.</text>
</comment>
<evidence type="ECO:0000313" key="2">
    <source>
        <dbReference type="Proteomes" id="UP001596978"/>
    </source>
</evidence>